<reference evidence="1" key="1">
    <citation type="submission" date="2023-03" db="EMBL/GenBank/DDBJ databases">
        <title>Massive genome expansion in bonnet fungi (Mycena s.s.) driven by repeated elements and novel gene families across ecological guilds.</title>
        <authorList>
            <consortium name="Lawrence Berkeley National Laboratory"/>
            <person name="Harder C.B."/>
            <person name="Miyauchi S."/>
            <person name="Viragh M."/>
            <person name="Kuo A."/>
            <person name="Thoen E."/>
            <person name="Andreopoulos B."/>
            <person name="Lu D."/>
            <person name="Skrede I."/>
            <person name="Drula E."/>
            <person name="Henrissat B."/>
            <person name="Morin E."/>
            <person name="Kohler A."/>
            <person name="Barry K."/>
            <person name="LaButti K."/>
            <person name="Morin E."/>
            <person name="Salamov A."/>
            <person name="Lipzen A."/>
            <person name="Mereny Z."/>
            <person name="Hegedus B."/>
            <person name="Baldrian P."/>
            <person name="Stursova M."/>
            <person name="Weitz H."/>
            <person name="Taylor A."/>
            <person name="Grigoriev I.V."/>
            <person name="Nagy L.G."/>
            <person name="Martin F."/>
            <person name="Kauserud H."/>
        </authorList>
    </citation>
    <scope>NUCLEOTIDE SEQUENCE</scope>
    <source>
        <strain evidence="1">CBHHK200</strain>
    </source>
</reference>
<dbReference type="Proteomes" id="UP001218188">
    <property type="component" value="Unassembled WGS sequence"/>
</dbReference>
<organism evidence="1 2">
    <name type="scientific">Mycena alexandri</name>
    <dbReference type="NCBI Taxonomy" id="1745969"/>
    <lineage>
        <taxon>Eukaryota</taxon>
        <taxon>Fungi</taxon>
        <taxon>Dikarya</taxon>
        <taxon>Basidiomycota</taxon>
        <taxon>Agaricomycotina</taxon>
        <taxon>Agaricomycetes</taxon>
        <taxon>Agaricomycetidae</taxon>
        <taxon>Agaricales</taxon>
        <taxon>Marasmiineae</taxon>
        <taxon>Mycenaceae</taxon>
        <taxon>Mycena</taxon>
    </lineage>
</organism>
<evidence type="ECO:0000313" key="1">
    <source>
        <dbReference type="EMBL" id="KAJ7018114.1"/>
    </source>
</evidence>
<comment type="caution">
    <text evidence="1">The sequence shown here is derived from an EMBL/GenBank/DDBJ whole genome shotgun (WGS) entry which is preliminary data.</text>
</comment>
<name>A0AAD6WRC1_9AGAR</name>
<accession>A0AAD6WRC1</accession>
<gene>
    <name evidence="1" type="ORF">C8F04DRAFT_1405213</name>
</gene>
<protein>
    <submittedName>
        <fullName evidence="1">Uncharacterized protein</fullName>
    </submittedName>
</protein>
<evidence type="ECO:0000313" key="2">
    <source>
        <dbReference type="Proteomes" id="UP001218188"/>
    </source>
</evidence>
<keyword evidence="2" id="KW-1185">Reference proteome</keyword>
<proteinExistence type="predicted"/>
<dbReference type="AlphaFoldDB" id="A0AAD6WRC1"/>
<sequence>MAAPAPSPEPRESGSIGPQRGDIPYIADVGWAAHGARRQALGCSYTPSWAASRSYKSPSLRSRLGTDSTGRGPVLRTAACLEASRTPWLAPMRVERTCALPLPPRARRGSHPCAPSVLLPAPYSYPLAHAVARTHARRAYSDPRLTLTLSRTPWLAPMRAERTLTRALPYPLRTPWLAPMRRQAYPYARAYRLPDPTRSIMRRRAHGHGHQQSKGSSYLPFGLHPTSGGFVAQGPAGFTVATAHVQ</sequence>
<dbReference type="EMBL" id="JARJCM010000358">
    <property type="protein sequence ID" value="KAJ7018114.1"/>
    <property type="molecule type" value="Genomic_DNA"/>
</dbReference>